<dbReference type="EMBL" id="JN661173">
    <property type="protein sequence ID" value="AEQ55313.1"/>
    <property type="molecule type" value="mRNA"/>
</dbReference>
<protein>
    <submittedName>
        <fullName evidence="3">UBX domain-containing protein</fullName>
    </submittedName>
</protein>
<dbReference type="PANTHER" id="PTHR23153:SF38">
    <property type="entry name" value="UBX DOMAIN-CONTAINING PROTEIN 6"/>
    <property type="match status" value="1"/>
</dbReference>
<sequence>MADKIKQFFQKKKVDAKFKRAGKGYKLTDEQPRPNTATPKNTVPTTSRSALSMEASQAAAAAMARLGGQKQDSPTAFTSLAAIQAQVRKGLEAEKKAAAAAAKEEEVVSRQKLPTEVEASPHLAVNGVYFRCPFISDEILPKEEWNVKIKEFLYSQLEEERGLTSCLIIHSCNKNREKVAQCVETLCKYLENEFQNPKEDKYKKIRMSNRIFQERVSPIEWKSRISFWQLDFKLERKNFKCSEEDYLVFSEQNIESLEYLTTLCDALRSAEPISLELDRNLQVLLPSQATHRTDLPPVFYTMTPEELKKEQQLRAETIEKSMMLRTKAMREKDELREMKKYRYALIRVRFPDGILLQGTFHVYEKFDAVLNFVAENLVQDDQSFVLVMANGCRLSQEEANQTLVDLRPVPASILIFSWDTQETEERSVDQQAIYLKPEVMLLVQAV</sequence>
<dbReference type="InterPro" id="IPR001012">
    <property type="entry name" value="UBX_dom"/>
</dbReference>
<name>G5DGD9_LOCMI</name>
<dbReference type="Pfam" id="PF00789">
    <property type="entry name" value="UBX"/>
    <property type="match status" value="1"/>
</dbReference>
<dbReference type="SUPFAM" id="SSF54236">
    <property type="entry name" value="Ubiquitin-like"/>
    <property type="match status" value="1"/>
</dbReference>
<feature type="region of interest" description="Disordered" evidence="1">
    <location>
        <begin position="20"/>
        <end position="49"/>
    </location>
</feature>
<proteinExistence type="evidence at transcript level"/>
<dbReference type="Gene3D" id="1.20.58.2190">
    <property type="match status" value="1"/>
</dbReference>
<evidence type="ECO:0000313" key="3">
    <source>
        <dbReference type="EMBL" id="AEQ55313.1"/>
    </source>
</evidence>
<dbReference type="InterPro" id="IPR029071">
    <property type="entry name" value="Ubiquitin-like_domsf"/>
</dbReference>
<dbReference type="SUPFAM" id="SSF143503">
    <property type="entry name" value="PUG domain-like"/>
    <property type="match status" value="1"/>
</dbReference>
<dbReference type="CDD" id="cd10460">
    <property type="entry name" value="PUB_UBXD1"/>
    <property type="match status" value="1"/>
</dbReference>
<evidence type="ECO:0000256" key="1">
    <source>
        <dbReference type="SAM" id="MobiDB-lite"/>
    </source>
</evidence>
<organism evidence="3">
    <name type="scientific">Locusta migratoria manilensis</name>
    <name type="common">Oriental migratory locust</name>
    <dbReference type="NCBI Taxonomy" id="229990"/>
    <lineage>
        <taxon>Eukaryota</taxon>
        <taxon>Metazoa</taxon>
        <taxon>Ecdysozoa</taxon>
        <taxon>Arthropoda</taxon>
        <taxon>Hexapoda</taxon>
        <taxon>Insecta</taxon>
        <taxon>Pterygota</taxon>
        <taxon>Neoptera</taxon>
        <taxon>Polyneoptera</taxon>
        <taxon>Orthoptera</taxon>
        <taxon>Caelifera</taxon>
        <taxon>Acrididea</taxon>
        <taxon>Acridomorpha</taxon>
        <taxon>Acridoidea</taxon>
        <taxon>Acrididae</taxon>
        <taxon>Oedipodinae</taxon>
        <taxon>Locusta</taxon>
    </lineage>
</organism>
<dbReference type="PROSITE" id="PS50033">
    <property type="entry name" value="UBX"/>
    <property type="match status" value="1"/>
</dbReference>
<feature type="domain" description="UBX" evidence="2">
    <location>
        <begin position="339"/>
        <end position="416"/>
    </location>
</feature>
<dbReference type="Pfam" id="PF09409">
    <property type="entry name" value="PUB"/>
    <property type="match status" value="1"/>
</dbReference>
<dbReference type="InterPro" id="IPR036339">
    <property type="entry name" value="PUB-like_dom_sf"/>
</dbReference>
<dbReference type="PANTHER" id="PTHR23153">
    <property type="entry name" value="UBX-RELATED"/>
    <property type="match status" value="1"/>
</dbReference>
<dbReference type="Gene3D" id="3.10.20.90">
    <property type="entry name" value="Phosphatidylinositol 3-kinase Catalytic Subunit, Chain A, domain 1"/>
    <property type="match status" value="1"/>
</dbReference>
<dbReference type="AlphaFoldDB" id="G5DGD9"/>
<feature type="compositionally biased region" description="Polar residues" evidence="1">
    <location>
        <begin position="33"/>
        <end position="48"/>
    </location>
</feature>
<gene>
    <name evidence="3" type="primary">UBX1</name>
</gene>
<reference evidence="3" key="1">
    <citation type="submission" date="2011-09" db="EMBL/GenBank/DDBJ databases">
        <title>Identification and characterization of a gene encoding a UBX domain-containing protein in locust, Locusta migratoria manilensis.</title>
        <authorList>
            <person name="He Z."/>
            <person name="Xie Y."/>
            <person name="Si F."/>
            <person name="Chen B."/>
        </authorList>
    </citation>
    <scope>NUCLEOTIDE SEQUENCE</scope>
</reference>
<dbReference type="InterPro" id="IPR018997">
    <property type="entry name" value="PUB_domain"/>
</dbReference>
<evidence type="ECO:0000259" key="2">
    <source>
        <dbReference type="PROSITE" id="PS50033"/>
    </source>
</evidence>
<dbReference type="InterPro" id="IPR042774">
    <property type="entry name" value="UBXN6_PUB"/>
</dbReference>
<accession>G5DGD9</accession>
<dbReference type="GO" id="GO:0005737">
    <property type="term" value="C:cytoplasm"/>
    <property type="evidence" value="ECO:0007669"/>
    <property type="project" value="TreeGrafter"/>
</dbReference>